<gene>
    <name evidence="2" type="ORF">FB45DRAFT_829764</name>
</gene>
<evidence type="ECO:0000313" key="3">
    <source>
        <dbReference type="Proteomes" id="UP001221142"/>
    </source>
</evidence>
<dbReference type="CDD" id="cd18186">
    <property type="entry name" value="BTB_POZ_ZBTB_KLHL-like"/>
    <property type="match status" value="1"/>
</dbReference>
<dbReference type="SMART" id="SM00225">
    <property type="entry name" value="BTB"/>
    <property type="match status" value="1"/>
</dbReference>
<dbReference type="Proteomes" id="UP001221142">
    <property type="component" value="Unassembled WGS sequence"/>
</dbReference>
<keyword evidence="3" id="KW-1185">Reference proteome</keyword>
<dbReference type="SUPFAM" id="SSF54695">
    <property type="entry name" value="POZ domain"/>
    <property type="match status" value="1"/>
</dbReference>
<dbReference type="InterPro" id="IPR011333">
    <property type="entry name" value="SKP1/BTB/POZ_sf"/>
</dbReference>
<dbReference type="EMBL" id="JARKIF010000007">
    <property type="protein sequence ID" value="KAJ7634508.1"/>
    <property type="molecule type" value="Genomic_DNA"/>
</dbReference>
<proteinExistence type="predicted"/>
<dbReference type="PROSITE" id="PS50097">
    <property type="entry name" value="BTB"/>
    <property type="match status" value="1"/>
</dbReference>
<organism evidence="2 3">
    <name type="scientific">Roridomyces roridus</name>
    <dbReference type="NCBI Taxonomy" id="1738132"/>
    <lineage>
        <taxon>Eukaryota</taxon>
        <taxon>Fungi</taxon>
        <taxon>Dikarya</taxon>
        <taxon>Basidiomycota</taxon>
        <taxon>Agaricomycotina</taxon>
        <taxon>Agaricomycetes</taxon>
        <taxon>Agaricomycetidae</taxon>
        <taxon>Agaricales</taxon>
        <taxon>Marasmiineae</taxon>
        <taxon>Mycenaceae</taxon>
        <taxon>Roridomyces</taxon>
    </lineage>
</organism>
<protein>
    <recommendedName>
        <fullName evidence="1">BTB domain-containing protein</fullName>
    </recommendedName>
</protein>
<sequence length="325" mass="36880">MSDAPPLAKRKRNSTANETATPIRSHIWKPFGDIVLQAESTQFRVSRDVLANQSPVFADMFDVPQPPNEPQIDGCPLVILSEDRAKDWEFLLGILYDNPFEFKKSLGFDMAVALLRLGRKYGIPTAEASAIRRIHSEFPAAFEAWNRNELLLEVEDVDRNLIDILTLAYEFGINTSIPTIAYACLRDKSLEQIFTGVMRTDGSRVLPPQKILQALTIGFERIMRFQHEAYMWMENDTVIPCTLCRQREKCAEARVELHRVVAWNDLTNAPDCFALCFDFEDFSGDFCKPCAIAGKAAHAVSRTKAWQTLPTFFGLPGWKELEDVQ</sequence>
<evidence type="ECO:0000259" key="1">
    <source>
        <dbReference type="PROSITE" id="PS50097"/>
    </source>
</evidence>
<reference evidence="2" key="1">
    <citation type="submission" date="2023-03" db="EMBL/GenBank/DDBJ databases">
        <title>Massive genome expansion in bonnet fungi (Mycena s.s.) driven by repeated elements and novel gene families across ecological guilds.</title>
        <authorList>
            <consortium name="Lawrence Berkeley National Laboratory"/>
            <person name="Harder C.B."/>
            <person name="Miyauchi S."/>
            <person name="Viragh M."/>
            <person name="Kuo A."/>
            <person name="Thoen E."/>
            <person name="Andreopoulos B."/>
            <person name="Lu D."/>
            <person name="Skrede I."/>
            <person name="Drula E."/>
            <person name="Henrissat B."/>
            <person name="Morin E."/>
            <person name="Kohler A."/>
            <person name="Barry K."/>
            <person name="LaButti K."/>
            <person name="Morin E."/>
            <person name="Salamov A."/>
            <person name="Lipzen A."/>
            <person name="Mereny Z."/>
            <person name="Hegedus B."/>
            <person name="Baldrian P."/>
            <person name="Stursova M."/>
            <person name="Weitz H."/>
            <person name="Taylor A."/>
            <person name="Grigoriev I.V."/>
            <person name="Nagy L.G."/>
            <person name="Martin F."/>
            <person name="Kauserud H."/>
        </authorList>
    </citation>
    <scope>NUCLEOTIDE SEQUENCE</scope>
    <source>
        <strain evidence="2">9284</strain>
    </source>
</reference>
<dbReference type="InterPro" id="IPR000210">
    <property type="entry name" value="BTB/POZ_dom"/>
</dbReference>
<comment type="caution">
    <text evidence="2">The sequence shown here is derived from an EMBL/GenBank/DDBJ whole genome shotgun (WGS) entry which is preliminary data.</text>
</comment>
<name>A0AAD7FR06_9AGAR</name>
<evidence type="ECO:0000313" key="2">
    <source>
        <dbReference type="EMBL" id="KAJ7634508.1"/>
    </source>
</evidence>
<dbReference type="Gene3D" id="3.30.710.10">
    <property type="entry name" value="Potassium Channel Kv1.1, Chain A"/>
    <property type="match status" value="1"/>
</dbReference>
<dbReference type="AlphaFoldDB" id="A0AAD7FR06"/>
<accession>A0AAD7FR06</accession>
<feature type="domain" description="BTB" evidence="1">
    <location>
        <begin position="32"/>
        <end position="104"/>
    </location>
</feature>
<dbReference type="Pfam" id="PF00651">
    <property type="entry name" value="BTB"/>
    <property type="match status" value="1"/>
</dbReference>